<accession>M2SX27</accession>
<evidence type="ECO:0000313" key="3">
    <source>
        <dbReference type="Proteomes" id="UP000016936"/>
    </source>
</evidence>
<feature type="region of interest" description="Disordered" evidence="1">
    <location>
        <begin position="28"/>
        <end position="49"/>
    </location>
</feature>
<evidence type="ECO:0000256" key="1">
    <source>
        <dbReference type="SAM" id="MobiDB-lite"/>
    </source>
</evidence>
<dbReference type="EMBL" id="KB445578">
    <property type="protein sequence ID" value="EMD89895.1"/>
    <property type="molecule type" value="Genomic_DNA"/>
</dbReference>
<sequence length="49" mass="5768">TENSTILRRNTTFVRISFIAYRIRKRSIKSHTKSKHEETFSLSSSTSYT</sequence>
<name>M2SX27_COCH5</name>
<feature type="non-terminal residue" evidence="2">
    <location>
        <position position="1"/>
    </location>
</feature>
<dbReference type="Proteomes" id="UP000016936">
    <property type="component" value="Unassembled WGS sequence"/>
</dbReference>
<proteinExistence type="predicted"/>
<reference evidence="3" key="2">
    <citation type="journal article" date="2013" name="PLoS Genet.">
        <title>Comparative genome structure, secondary metabolite, and effector coding capacity across Cochliobolus pathogens.</title>
        <authorList>
            <person name="Condon B.J."/>
            <person name="Leng Y."/>
            <person name="Wu D."/>
            <person name="Bushley K.E."/>
            <person name="Ohm R.A."/>
            <person name="Otillar R."/>
            <person name="Martin J."/>
            <person name="Schackwitz W."/>
            <person name="Grimwood J."/>
            <person name="MohdZainudin N."/>
            <person name="Xue C."/>
            <person name="Wang R."/>
            <person name="Manning V.A."/>
            <person name="Dhillon B."/>
            <person name="Tu Z.J."/>
            <person name="Steffenson B.J."/>
            <person name="Salamov A."/>
            <person name="Sun H."/>
            <person name="Lowry S."/>
            <person name="LaButti K."/>
            <person name="Han J."/>
            <person name="Copeland A."/>
            <person name="Lindquist E."/>
            <person name="Barry K."/>
            <person name="Schmutz J."/>
            <person name="Baker S.E."/>
            <person name="Ciuffetti L.M."/>
            <person name="Grigoriev I.V."/>
            <person name="Zhong S."/>
            <person name="Turgeon B.G."/>
        </authorList>
    </citation>
    <scope>NUCLEOTIDE SEQUENCE [LARGE SCALE GENOMIC DNA]</scope>
    <source>
        <strain evidence="3">C5 / ATCC 48332 / race O</strain>
    </source>
</reference>
<dbReference type="AlphaFoldDB" id="M2SX27"/>
<organism evidence="2 3">
    <name type="scientific">Cochliobolus heterostrophus (strain C5 / ATCC 48332 / race O)</name>
    <name type="common">Southern corn leaf blight fungus</name>
    <name type="synonym">Bipolaris maydis</name>
    <dbReference type="NCBI Taxonomy" id="701091"/>
    <lineage>
        <taxon>Eukaryota</taxon>
        <taxon>Fungi</taxon>
        <taxon>Dikarya</taxon>
        <taxon>Ascomycota</taxon>
        <taxon>Pezizomycotina</taxon>
        <taxon>Dothideomycetes</taxon>
        <taxon>Pleosporomycetidae</taxon>
        <taxon>Pleosporales</taxon>
        <taxon>Pleosporineae</taxon>
        <taxon>Pleosporaceae</taxon>
        <taxon>Bipolaris</taxon>
    </lineage>
</organism>
<evidence type="ECO:0000313" key="2">
    <source>
        <dbReference type="EMBL" id="EMD89895.1"/>
    </source>
</evidence>
<keyword evidence="3" id="KW-1185">Reference proteome</keyword>
<feature type="compositionally biased region" description="Polar residues" evidence="1">
    <location>
        <begin position="40"/>
        <end position="49"/>
    </location>
</feature>
<protein>
    <submittedName>
        <fullName evidence="2">Uncharacterized protein</fullName>
    </submittedName>
</protein>
<reference evidence="2 3" key="1">
    <citation type="journal article" date="2012" name="PLoS Pathog.">
        <title>Diverse lifestyles and strategies of plant pathogenesis encoded in the genomes of eighteen Dothideomycetes fungi.</title>
        <authorList>
            <person name="Ohm R.A."/>
            <person name="Feau N."/>
            <person name="Henrissat B."/>
            <person name="Schoch C.L."/>
            <person name="Horwitz B.A."/>
            <person name="Barry K.W."/>
            <person name="Condon B.J."/>
            <person name="Copeland A.C."/>
            <person name="Dhillon B."/>
            <person name="Glaser F."/>
            <person name="Hesse C.N."/>
            <person name="Kosti I."/>
            <person name="LaButti K."/>
            <person name="Lindquist E.A."/>
            <person name="Lucas S."/>
            <person name="Salamov A.A."/>
            <person name="Bradshaw R.E."/>
            <person name="Ciuffetti L."/>
            <person name="Hamelin R.C."/>
            <person name="Kema G.H.J."/>
            <person name="Lawrence C."/>
            <person name="Scott J.A."/>
            <person name="Spatafora J.W."/>
            <person name="Turgeon B.G."/>
            <person name="de Wit P.J.G.M."/>
            <person name="Zhong S."/>
            <person name="Goodwin S.B."/>
            <person name="Grigoriev I.V."/>
        </authorList>
    </citation>
    <scope>NUCLEOTIDE SEQUENCE [LARGE SCALE GENOMIC DNA]</scope>
    <source>
        <strain evidence="3">C5 / ATCC 48332 / race O</strain>
    </source>
</reference>
<dbReference type="HOGENOM" id="CLU_3147154_0_0_1"/>
<gene>
    <name evidence="2" type="ORF">COCHEDRAFT_1022071</name>
</gene>